<organism evidence="1 2">
    <name type="scientific">Macrolepiota fuliginosa MF-IS2</name>
    <dbReference type="NCBI Taxonomy" id="1400762"/>
    <lineage>
        <taxon>Eukaryota</taxon>
        <taxon>Fungi</taxon>
        <taxon>Dikarya</taxon>
        <taxon>Basidiomycota</taxon>
        <taxon>Agaricomycotina</taxon>
        <taxon>Agaricomycetes</taxon>
        <taxon>Agaricomycetidae</taxon>
        <taxon>Agaricales</taxon>
        <taxon>Agaricineae</taxon>
        <taxon>Agaricaceae</taxon>
        <taxon>Macrolepiota</taxon>
    </lineage>
</organism>
<evidence type="ECO:0000313" key="2">
    <source>
        <dbReference type="Proteomes" id="UP000807342"/>
    </source>
</evidence>
<reference evidence="1" key="1">
    <citation type="submission" date="2020-11" db="EMBL/GenBank/DDBJ databases">
        <authorList>
            <consortium name="DOE Joint Genome Institute"/>
            <person name="Ahrendt S."/>
            <person name="Riley R."/>
            <person name="Andreopoulos W."/>
            <person name="Labutti K."/>
            <person name="Pangilinan J."/>
            <person name="Ruiz-Duenas F.J."/>
            <person name="Barrasa J.M."/>
            <person name="Sanchez-Garcia M."/>
            <person name="Camarero S."/>
            <person name="Miyauchi S."/>
            <person name="Serrano A."/>
            <person name="Linde D."/>
            <person name="Babiker R."/>
            <person name="Drula E."/>
            <person name="Ayuso-Fernandez I."/>
            <person name="Pacheco R."/>
            <person name="Padilla G."/>
            <person name="Ferreira P."/>
            <person name="Barriuso J."/>
            <person name="Kellner H."/>
            <person name="Castanera R."/>
            <person name="Alfaro M."/>
            <person name="Ramirez L."/>
            <person name="Pisabarro A.G."/>
            <person name="Kuo A."/>
            <person name="Tritt A."/>
            <person name="Lipzen A."/>
            <person name="He G."/>
            <person name="Yan M."/>
            <person name="Ng V."/>
            <person name="Cullen D."/>
            <person name="Martin F."/>
            <person name="Rosso M.-N."/>
            <person name="Henrissat B."/>
            <person name="Hibbett D."/>
            <person name="Martinez A.T."/>
            <person name="Grigoriev I.V."/>
        </authorList>
    </citation>
    <scope>NUCLEOTIDE SEQUENCE</scope>
    <source>
        <strain evidence="1">MF-IS2</strain>
    </source>
</reference>
<name>A0A9P6BWV0_9AGAR</name>
<proteinExistence type="predicted"/>
<protein>
    <submittedName>
        <fullName evidence="1">Uncharacterized protein</fullName>
    </submittedName>
</protein>
<accession>A0A9P6BWV0</accession>
<keyword evidence="2" id="KW-1185">Reference proteome</keyword>
<gene>
    <name evidence="1" type="ORF">P691DRAFT_789730</name>
</gene>
<dbReference type="EMBL" id="MU151653">
    <property type="protein sequence ID" value="KAF9442327.1"/>
    <property type="molecule type" value="Genomic_DNA"/>
</dbReference>
<dbReference type="AlphaFoldDB" id="A0A9P6BWV0"/>
<sequence length="258" mass="28422">MGVVQEVGSDVGSGSGPEYRERELGIAQKYNSIEGLVMLVGVAKPQTQRALDVWMQTNGNYKGLSNMYGNNQTPEVNCKLSSGIRFLINTINEERNQLGGDKGGRDRRAMRRGPQRAIDRVYWCFASDSVWGQLPEELDQGFTATFGRIIPPESYGSDDGLREFQSWLRSVGSAETLAVAKSGVFEVQCVPKVGGNSMPKDRKLTLTLEKLDIWSGFWLFEMARVRGVATTAATAGSKNENQESPLGVRLLHVDVEIV</sequence>
<comment type="caution">
    <text evidence="1">The sequence shown here is derived from an EMBL/GenBank/DDBJ whole genome shotgun (WGS) entry which is preliminary data.</text>
</comment>
<dbReference type="Proteomes" id="UP000807342">
    <property type="component" value="Unassembled WGS sequence"/>
</dbReference>
<evidence type="ECO:0000313" key="1">
    <source>
        <dbReference type="EMBL" id="KAF9442327.1"/>
    </source>
</evidence>